<evidence type="ECO:0000313" key="3">
    <source>
        <dbReference type="EMBL" id="OMJ91287.1"/>
    </source>
</evidence>
<keyword evidence="4" id="KW-1185">Reference proteome</keyword>
<keyword evidence="2" id="KW-1133">Transmembrane helix</keyword>
<reference evidence="3 4" key="1">
    <citation type="submission" date="2016-11" db="EMBL/GenBank/DDBJ databases">
        <title>The macronuclear genome of Stentor coeruleus: a giant cell with tiny introns.</title>
        <authorList>
            <person name="Slabodnick M."/>
            <person name="Ruby J.G."/>
            <person name="Reiff S.B."/>
            <person name="Swart E.C."/>
            <person name="Gosai S."/>
            <person name="Prabakaran S."/>
            <person name="Witkowska E."/>
            <person name="Larue G.E."/>
            <person name="Fisher S."/>
            <person name="Freeman R.M."/>
            <person name="Gunawardena J."/>
            <person name="Chu W."/>
            <person name="Stover N.A."/>
            <person name="Gregory B.D."/>
            <person name="Nowacki M."/>
            <person name="Derisi J."/>
            <person name="Roy S.W."/>
            <person name="Marshall W.F."/>
            <person name="Sood P."/>
        </authorList>
    </citation>
    <scope>NUCLEOTIDE SEQUENCE [LARGE SCALE GENOMIC DNA]</scope>
    <source>
        <strain evidence="3">WM001</strain>
    </source>
</reference>
<gene>
    <name evidence="3" type="ORF">SteCoe_6178</name>
</gene>
<sequence length="174" mass="19547">MMCCFPSGVPEDASSQMIKLMRLLKILSLCQMMLGIMNMFASISSGLFVLIGALLLFMITCTRNWCTSVFYIVLSLMDFTQCIMLVGNYLAKNGKLESGDGILLFFTMIKLPFYVIGIYYCFLSYRELKALQMEAISGSSSQVMQSFNRGWDEAPRRQDPPAPQPYSGPGYRLG</sequence>
<feature type="transmembrane region" description="Helical" evidence="2">
    <location>
        <begin position="69"/>
        <end position="90"/>
    </location>
</feature>
<evidence type="ECO:0000256" key="1">
    <source>
        <dbReference type="SAM" id="MobiDB-lite"/>
    </source>
</evidence>
<keyword evidence="2" id="KW-0472">Membrane</keyword>
<feature type="transmembrane region" description="Helical" evidence="2">
    <location>
        <begin position="32"/>
        <end position="57"/>
    </location>
</feature>
<protein>
    <submittedName>
        <fullName evidence="3">Uncharacterized protein</fullName>
    </submittedName>
</protein>
<feature type="region of interest" description="Disordered" evidence="1">
    <location>
        <begin position="151"/>
        <end position="174"/>
    </location>
</feature>
<dbReference type="EMBL" id="MPUH01000084">
    <property type="protein sequence ID" value="OMJ91287.1"/>
    <property type="molecule type" value="Genomic_DNA"/>
</dbReference>
<feature type="transmembrane region" description="Helical" evidence="2">
    <location>
        <begin position="102"/>
        <end position="123"/>
    </location>
</feature>
<evidence type="ECO:0000256" key="2">
    <source>
        <dbReference type="SAM" id="Phobius"/>
    </source>
</evidence>
<comment type="caution">
    <text evidence="3">The sequence shown here is derived from an EMBL/GenBank/DDBJ whole genome shotgun (WGS) entry which is preliminary data.</text>
</comment>
<accession>A0A1R2CQL1</accession>
<dbReference type="OrthoDB" id="318450at2759"/>
<name>A0A1R2CQL1_9CILI</name>
<evidence type="ECO:0000313" key="4">
    <source>
        <dbReference type="Proteomes" id="UP000187209"/>
    </source>
</evidence>
<proteinExistence type="predicted"/>
<organism evidence="3 4">
    <name type="scientific">Stentor coeruleus</name>
    <dbReference type="NCBI Taxonomy" id="5963"/>
    <lineage>
        <taxon>Eukaryota</taxon>
        <taxon>Sar</taxon>
        <taxon>Alveolata</taxon>
        <taxon>Ciliophora</taxon>
        <taxon>Postciliodesmatophora</taxon>
        <taxon>Heterotrichea</taxon>
        <taxon>Heterotrichida</taxon>
        <taxon>Stentoridae</taxon>
        <taxon>Stentor</taxon>
    </lineage>
</organism>
<dbReference type="Proteomes" id="UP000187209">
    <property type="component" value="Unassembled WGS sequence"/>
</dbReference>
<keyword evidence="2" id="KW-0812">Transmembrane</keyword>
<dbReference type="AlphaFoldDB" id="A0A1R2CQL1"/>